<evidence type="ECO:0000256" key="2">
    <source>
        <dbReference type="ARBA" id="ARBA00022603"/>
    </source>
</evidence>
<sequence length="642" mass="71601">MNTQENITWNNNTPSSTQFEDVYYSTTDGLAETQNVFILGNQLPQRWQQQKTFVIGETGFGTGLNFVATLAQWEKSAPQHAQLNYISVEKYPLSKRDIKKALNHWSELDRYVDELLQVYPSDVAGFHRLKLLKDRVSLTLMIGDAKQMYRQLIATVDAWYLDGFAPSRNPGMWSVELCKEIARLSQPGTTFSTYTAAGQVRRNLHHAGFNVSKVAGHGKRERLCGSFNQTPNLISQAPWFHPPNLPASNRKKAIIIGGGIAGISMAHTLSQSEWQTIILEQEDRVAAQASGNKAGIVMPKLTLDMDKYAQFHLSAFFYTVSWLRNLQSRQPSLDWHPDGVLELVDKQRGTQLAKLKLSKQVMQALDAEQASLYAGLTLEKNALFFPTAGWLAPANLCTTLLKDNPEIHVALNQKVSSLQQDADNTWHVSTQTKSYTADVVVICNGPSADQFQQTKHLPITPSRGQISDLKQTASAPTLLRPICYGGYVIPLSKNELLCGASYTSDDKTVALKKEDHDHNIKALRQHLPDLLTEQPQAHEGRAATRATTIDRLPLIGPVANESFYRIAYQDIKHGKRPHTFPLAQYHSGLYIASGFGSRGLTTAAIAAELVTNLINNKPLTLNTTLYHAIHPARFLIRTLRKQ</sequence>
<dbReference type="PANTHER" id="PTHR13847">
    <property type="entry name" value="SARCOSINE DEHYDROGENASE-RELATED"/>
    <property type="match status" value="1"/>
</dbReference>
<evidence type="ECO:0000256" key="8">
    <source>
        <dbReference type="ARBA" id="ARBA00023002"/>
    </source>
</evidence>
<evidence type="ECO:0000256" key="3">
    <source>
        <dbReference type="ARBA" id="ARBA00022630"/>
    </source>
</evidence>
<dbReference type="GO" id="GO:0008033">
    <property type="term" value="P:tRNA processing"/>
    <property type="evidence" value="ECO:0007669"/>
    <property type="project" value="UniProtKB-KW"/>
</dbReference>
<gene>
    <name evidence="12" type="ORF">MNBD_GAMMA16-1432</name>
</gene>
<dbReference type="InterPro" id="IPR008471">
    <property type="entry name" value="MnmC-like_methylTransf"/>
</dbReference>
<dbReference type="SUPFAM" id="SSF51905">
    <property type="entry name" value="FAD/NAD(P)-binding domain"/>
    <property type="match status" value="1"/>
</dbReference>
<dbReference type="GO" id="GO:0004808">
    <property type="term" value="F:tRNA (5-methylaminomethyl-2-thiouridylate)(34)-methyltransferase activity"/>
    <property type="evidence" value="ECO:0007669"/>
    <property type="project" value="UniProtKB-EC"/>
</dbReference>
<dbReference type="NCBIfam" id="TIGR03197">
    <property type="entry name" value="MnmC_Cterm"/>
    <property type="match status" value="1"/>
</dbReference>
<keyword evidence="3" id="KW-0285">Flavoprotein</keyword>
<dbReference type="InterPro" id="IPR029063">
    <property type="entry name" value="SAM-dependent_MTases_sf"/>
</dbReference>
<evidence type="ECO:0000256" key="9">
    <source>
        <dbReference type="ARBA" id="ARBA00023268"/>
    </source>
</evidence>
<dbReference type="Gene3D" id="3.50.50.60">
    <property type="entry name" value="FAD/NAD(P)-binding domain"/>
    <property type="match status" value="1"/>
</dbReference>
<keyword evidence="9" id="KW-0511">Multifunctional enzyme</keyword>
<dbReference type="InterPro" id="IPR047785">
    <property type="entry name" value="tRNA_MNMC2"/>
</dbReference>
<dbReference type="InterPro" id="IPR036188">
    <property type="entry name" value="FAD/NAD-bd_sf"/>
</dbReference>
<dbReference type="GO" id="GO:0032259">
    <property type="term" value="P:methylation"/>
    <property type="evidence" value="ECO:0007669"/>
    <property type="project" value="UniProtKB-KW"/>
</dbReference>
<dbReference type="SUPFAM" id="SSF54373">
    <property type="entry name" value="FAD-linked reductases, C-terminal domain"/>
    <property type="match status" value="1"/>
</dbReference>
<feature type="domain" description="MnmC-like methyltransferase" evidence="11">
    <location>
        <begin position="107"/>
        <end position="226"/>
    </location>
</feature>
<keyword evidence="1" id="KW-0963">Cytoplasm</keyword>
<dbReference type="NCBIfam" id="NF002481">
    <property type="entry name" value="PRK01747.1-2"/>
    <property type="match status" value="1"/>
</dbReference>
<dbReference type="PANTHER" id="PTHR13847:SF283">
    <property type="entry name" value="TRNA 5-METHYLAMINOMETHYL-2-THIOURIDINE BIOSYNTHESIS BIFUNCTIONAL PROTEIN MNMC"/>
    <property type="match status" value="1"/>
</dbReference>
<dbReference type="InterPro" id="IPR023032">
    <property type="entry name" value="tRNA_MAMT_biosynth_bifunc_MnmC"/>
</dbReference>
<feature type="domain" description="FAD dependent oxidoreductase" evidence="10">
    <location>
        <begin position="253"/>
        <end position="613"/>
    </location>
</feature>
<accession>A0A3B0Z2T7</accession>
<keyword evidence="6" id="KW-0819">tRNA processing</keyword>
<dbReference type="Gene3D" id="3.40.50.150">
    <property type="entry name" value="Vaccinia Virus protein VP39"/>
    <property type="match status" value="1"/>
</dbReference>
<dbReference type="GO" id="GO:0016645">
    <property type="term" value="F:oxidoreductase activity, acting on the CH-NH group of donors"/>
    <property type="evidence" value="ECO:0007669"/>
    <property type="project" value="InterPro"/>
</dbReference>
<dbReference type="EMBL" id="UOFO01000127">
    <property type="protein sequence ID" value="VAW87588.1"/>
    <property type="molecule type" value="Genomic_DNA"/>
</dbReference>
<dbReference type="Gene3D" id="3.30.9.10">
    <property type="entry name" value="D-Amino Acid Oxidase, subunit A, domain 2"/>
    <property type="match status" value="1"/>
</dbReference>
<proteinExistence type="inferred from homology"/>
<keyword evidence="5" id="KW-0949">S-adenosyl-L-methionine</keyword>
<dbReference type="InterPro" id="IPR017610">
    <property type="entry name" value="tRNA_S-uridine_synth_MnmC_C"/>
</dbReference>
<evidence type="ECO:0000256" key="5">
    <source>
        <dbReference type="ARBA" id="ARBA00022691"/>
    </source>
</evidence>
<protein>
    <submittedName>
        <fullName evidence="12">tRNA (5-methylaminomethyl-2-thiouridylate)-methyltransferase / FAD-dependent cmnm(5)s(2)U34 oxidoreductase</fullName>
        <ecNumber evidence="12">2.1.1.61</ecNumber>
    </submittedName>
</protein>
<keyword evidence="8" id="KW-0560">Oxidoreductase</keyword>
<keyword evidence="2 12" id="KW-0489">Methyltransferase</keyword>
<evidence type="ECO:0000313" key="12">
    <source>
        <dbReference type="EMBL" id="VAW87588.1"/>
    </source>
</evidence>
<dbReference type="HAMAP" id="MF_01102">
    <property type="entry name" value="MnmC"/>
    <property type="match status" value="1"/>
</dbReference>
<keyword evidence="4 12" id="KW-0808">Transferase</keyword>
<evidence type="ECO:0000256" key="7">
    <source>
        <dbReference type="ARBA" id="ARBA00022827"/>
    </source>
</evidence>
<dbReference type="AlphaFoldDB" id="A0A3B0Z2T7"/>
<evidence type="ECO:0000256" key="4">
    <source>
        <dbReference type="ARBA" id="ARBA00022679"/>
    </source>
</evidence>
<dbReference type="Pfam" id="PF01266">
    <property type="entry name" value="DAO"/>
    <property type="match status" value="1"/>
</dbReference>
<keyword evidence="7" id="KW-0274">FAD</keyword>
<name>A0A3B0Z2T7_9ZZZZ</name>
<reference evidence="12" key="1">
    <citation type="submission" date="2018-06" db="EMBL/GenBank/DDBJ databases">
        <authorList>
            <person name="Zhirakovskaya E."/>
        </authorList>
    </citation>
    <scope>NUCLEOTIDE SEQUENCE</scope>
</reference>
<dbReference type="NCBIfam" id="NF033855">
    <property type="entry name" value="tRNA_MNMC2"/>
    <property type="match status" value="1"/>
</dbReference>
<evidence type="ECO:0000259" key="10">
    <source>
        <dbReference type="Pfam" id="PF01266"/>
    </source>
</evidence>
<evidence type="ECO:0000259" key="11">
    <source>
        <dbReference type="Pfam" id="PF05430"/>
    </source>
</evidence>
<evidence type="ECO:0000256" key="1">
    <source>
        <dbReference type="ARBA" id="ARBA00022490"/>
    </source>
</evidence>
<evidence type="ECO:0000256" key="6">
    <source>
        <dbReference type="ARBA" id="ARBA00022694"/>
    </source>
</evidence>
<dbReference type="GO" id="GO:0005737">
    <property type="term" value="C:cytoplasm"/>
    <property type="evidence" value="ECO:0007669"/>
    <property type="project" value="TreeGrafter"/>
</dbReference>
<dbReference type="InterPro" id="IPR006076">
    <property type="entry name" value="FAD-dep_OxRdtase"/>
</dbReference>
<organism evidence="12">
    <name type="scientific">hydrothermal vent metagenome</name>
    <dbReference type="NCBI Taxonomy" id="652676"/>
    <lineage>
        <taxon>unclassified sequences</taxon>
        <taxon>metagenomes</taxon>
        <taxon>ecological metagenomes</taxon>
    </lineage>
</organism>
<dbReference type="EC" id="2.1.1.61" evidence="12"/>
<dbReference type="Pfam" id="PF05430">
    <property type="entry name" value="Methyltransf_30"/>
    <property type="match status" value="1"/>
</dbReference>